<dbReference type="PROSITE" id="PS50103">
    <property type="entry name" value="ZF_C3H1"/>
    <property type="match status" value="1"/>
</dbReference>
<evidence type="ECO:0000256" key="3">
    <source>
        <dbReference type="ARBA" id="ARBA00022771"/>
    </source>
</evidence>
<evidence type="ECO:0000256" key="2">
    <source>
        <dbReference type="ARBA" id="ARBA00022723"/>
    </source>
</evidence>
<comment type="function">
    <text evidence="6">Required for the export of mRNAs containing poly(A) tails from the nucleus into the cytoplasm.</text>
</comment>
<dbReference type="InterPro" id="IPR036855">
    <property type="entry name" value="Znf_CCCH_sf"/>
</dbReference>
<evidence type="ECO:0000256" key="1">
    <source>
        <dbReference type="ARBA" id="ARBA00004335"/>
    </source>
</evidence>
<evidence type="ECO:0000259" key="11">
    <source>
        <dbReference type="PROSITE" id="PS50103"/>
    </source>
</evidence>
<comment type="caution">
    <text evidence="12">The sequence shown here is derived from an EMBL/GenBank/DDBJ whole genome shotgun (WGS) entry which is preliminary data.</text>
</comment>
<dbReference type="EMBL" id="CAJNOV010018595">
    <property type="protein sequence ID" value="CAF1622472.1"/>
    <property type="molecule type" value="Genomic_DNA"/>
</dbReference>
<protein>
    <recommendedName>
        <fullName evidence="7">Nucleoporin NUP42</fullName>
    </recommendedName>
    <alternativeName>
        <fullName evidence="8">Nucleoporin-like protein 2</fullName>
    </alternativeName>
</protein>
<feature type="zinc finger region" description="C3H1-type" evidence="9">
    <location>
        <begin position="1"/>
        <end position="25"/>
    </location>
</feature>
<dbReference type="PANTHER" id="PTHR46527">
    <property type="entry name" value="NUCLEOPORIN-LIKE PROTEIN 2"/>
    <property type="match status" value="1"/>
</dbReference>
<dbReference type="InterPro" id="IPR051767">
    <property type="entry name" value="Nucleoporin_NUP42"/>
</dbReference>
<proteinExistence type="predicted"/>
<evidence type="ECO:0000256" key="7">
    <source>
        <dbReference type="ARBA" id="ARBA00039886"/>
    </source>
</evidence>
<feature type="region of interest" description="Disordered" evidence="10">
    <location>
        <begin position="55"/>
        <end position="74"/>
    </location>
</feature>
<sequence length="257" mass="30813">MSVCQYYLRGNCRYGDRCRLSHVNDQYGPPYRPRGPRPQFDPNYIYRAPRSGHANHYRENTATPQQQHRRDSPVTKWIHDNFSDRNKTIDILIEIKAEAQIWQKSADFWRFTSRRLFPCGHLLEDWIDQSFEELKWTHRCMAHENKEHVYKKAYFDYWEKTERQLIGLTRLDLEILKPLKPYIEEYIQSQYQPSKTLSTDIQMRDVNDNRTSTSSFHAPETNYTPRDQILEEERAAFESDAFEFGQIPTHAPPQQFC</sequence>
<evidence type="ECO:0000313" key="13">
    <source>
        <dbReference type="Proteomes" id="UP000663855"/>
    </source>
</evidence>
<keyword evidence="4 9" id="KW-0862">Zinc</keyword>
<evidence type="ECO:0000256" key="4">
    <source>
        <dbReference type="ARBA" id="ARBA00022833"/>
    </source>
</evidence>
<keyword evidence="5" id="KW-0539">Nucleus</keyword>
<reference evidence="12" key="1">
    <citation type="submission" date="2021-02" db="EMBL/GenBank/DDBJ databases">
        <authorList>
            <person name="Nowell W R."/>
        </authorList>
    </citation>
    <scope>NUCLEOTIDE SEQUENCE</scope>
</reference>
<evidence type="ECO:0000256" key="5">
    <source>
        <dbReference type="ARBA" id="ARBA00023242"/>
    </source>
</evidence>
<evidence type="ECO:0000256" key="6">
    <source>
        <dbReference type="ARBA" id="ARBA00037262"/>
    </source>
</evidence>
<dbReference type="AlphaFoldDB" id="A0A816CGJ4"/>
<evidence type="ECO:0000256" key="10">
    <source>
        <dbReference type="SAM" id="MobiDB-lite"/>
    </source>
</evidence>
<evidence type="ECO:0000256" key="8">
    <source>
        <dbReference type="ARBA" id="ARBA00042384"/>
    </source>
</evidence>
<dbReference type="Proteomes" id="UP000663855">
    <property type="component" value="Unassembled WGS sequence"/>
</dbReference>
<keyword evidence="2 9" id="KW-0479">Metal-binding</keyword>
<dbReference type="SMART" id="SM00356">
    <property type="entry name" value="ZnF_C3H1"/>
    <property type="match status" value="1"/>
</dbReference>
<dbReference type="Pfam" id="PF18044">
    <property type="entry name" value="zf-CCCH_4"/>
    <property type="match status" value="1"/>
</dbReference>
<dbReference type="InterPro" id="IPR041367">
    <property type="entry name" value="Znf-CCCH_4"/>
</dbReference>
<dbReference type="GO" id="GO:0031965">
    <property type="term" value="C:nuclear membrane"/>
    <property type="evidence" value="ECO:0007669"/>
    <property type="project" value="UniProtKB-SubCell"/>
</dbReference>
<name>A0A816CGJ4_9BILA</name>
<evidence type="ECO:0000313" key="12">
    <source>
        <dbReference type="EMBL" id="CAF1622472.1"/>
    </source>
</evidence>
<dbReference type="PANTHER" id="PTHR46527:SF1">
    <property type="entry name" value="NUCLEOPORIN NUP42"/>
    <property type="match status" value="1"/>
</dbReference>
<dbReference type="GO" id="GO:0008270">
    <property type="term" value="F:zinc ion binding"/>
    <property type="evidence" value="ECO:0007669"/>
    <property type="project" value="UniProtKB-KW"/>
</dbReference>
<feature type="domain" description="C3H1-type" evidence="11">
    <location>
        <begin position="1"/>
        <end position="25"/>
    </location>
</feature>
<comment type="subcellular location">
    <subcellularLocation>
        <location evidence="1">Nucleus membrane</location>
        <topology evidence="1">Peripheral membrane protein</topology>
        <orientation evidence="1">Cytoplasmic side</orientation>
    </subcellularLocation>
</comment>
<dbReference type="InterPro" id="IPR000571">
    <property type="entry name" value="Znf_CCCH"/>
</dbReference>
<gene>
    <name evidence="12" type="ORF">CJN711_LOCUS38178</name>
</gene>
<dbReference type="SUPFAM" id="SSF90229">
    <property type="entry name" value="CCCH zinc finger"/>
    <property type="match status" value="1"/>
</dbReference>
<dbReference type="Gene3D" id="4.10.1000.10">
    <property type="entry name" value="Zinc finger, CCCH-type"/>
    <property type="match status" value="1"/>
</dbReference>
<organism evidence="12 13">
    <name type="scientific">Rotaria magnacalcarata</name>
    <dbReference type="NCBI Taxonomy" id="392030"/>
    <lineage>
        <taxon>Eukaryota</taxon>
        <taxon>Metazoa</taxon>
        <taxon>Spiralia</taxon>
        <taxon>Gnathifera</taxon>
        <taxon>Rotifera</taxon>
        <taxon>Eurotatoria</taxon>
        <taxon>Bdelloidea</taxon>
        <taxon>Philodinida</taxon>
        <taxon>Philodinidae</taxon>
        <taxon>Rotaria</taxon>
    </lineage>
</organism>
<accession>A0A816CGJ4</accession>
<keyword evidence="3 9" id="KW-0863">Zinc-finger</keyword>
<evidence type="ECO:0000256" key="9">
    <source>
        <dbReference type="PROSITE-ProRule" id="PRU00723"/>
    </source>
</evidence>